<evidence type="ECO:0000313" key="1">
    <source>
        <dbReference type="EMBL" id="GAA5813623.1"/>
    </source>
</evidence>
<proteinExistence type="predicted"/>
<organism evidence="1 2">
    <name type="scientific">Mucor flavus</name>
    <dbReference type="NCBI Taxonomy" id="439312"/>
    <lineage>
        <taxon>Eukaryota</taxon>
        <taxon>Fungi</taxon>
        <taxon>Fungi incertae sedis</taxon>
        <taxon>Mucoromycota</taxon>
        <taxon>Mucoromycotina</taxon>
        <taxon>Mucoromycetes</taxon>
        <taxon>Mucorales</taxon>
        <taxon>Mucorineae</taxon>
        <taxon>Mucoraceae</taxon>
        <taxon>Mucor</taxon>
    </lineage>
</organism>
<keyword evidence="2" id="KW-1185">Reference proteome</keyword>
<reference evidence="1 2" key="1">
    <citation type="submission" date="2024-04" db="EMBL/GenBank/DDBJ databases">
        <title>genome sequences of Mucor flavus KT1a and Helicostylum pulchrum KT1b strains isolated from the surface of a dry-aged beef.</title>
        <authorList>
            <person name="Toyotome T."/>
            <person name="Hosono M."/>
            <person name="Torimaru M."/>
            <person name="Fukuda K."/>
            <person name="Mikami N."/>
        </authorList>
    </citation>
    <scope>NUCLEOTIDE SEQUENCE [LARGE SCALE GENOMIC DNA]</scope>
    <source>
        <strain evidence="1 2">KT1a</strain>
    </source>
</reference>
<comment type="caution">
    <text evidence="1">The sequence shown here is derived from an EMBL/GenBank/DDBJ whole genome shotgun (WGS) entry which is preliminary data.</text>
</comment>
<sequence length="142" mass="16764">MNRIFEDIEKFKFEIIKYLDKLQYDEDIVESTRYRVSHLLKDLTFSMKTFEGDENDLSEFTYIRKFEQMTDMIFEDSGILIKDCRATKNNKILDLESTEVESPRKAGWEAFDDNKITARLLEAAKSIFCGQQTSTNKVEFVK</sequence>
<dbReference type="Proteomes" id="UP001473302">
    <property type="component" value="Unassembled WGS sequence"/>
</dbReference>
<protein>
    <submittedName>
        <fullName evidence="1">Uncharacterized protein</fullName>
    </submittedName>
</protein>
<dbReference type="EMBL" id="BAABUK010000017">
    <property type="protein sequence ID" value="GAA5813623.1"/>
    <property type="molecule type" value="Genomic_DNA"/>
</dbReference>
<accession>A0ABP9Z3E7</accession>
<gene>
    <name evidence="1" type="ORF">MFLAVUS_007106</name>
</gene>
<name>A0ABP9Z3E7_9FUNG</name>
<evidence type="ECO:0000313" key="2">
    <source>
        <dbReference type="Proteomes" id="UP001473302"/>
    </source>
</evidence>